<feature type="domain" description="V-SNARE coiled-coil homology" evidence="16">
    <location>
        <begin position="153"/>
        <end position="214"/>
    </location>
</feature>
<keyword evidence="18" id="KW-1185">Reference proteome</keyword>
<dbReference type="InterPro" id="IPR011012">
    <property type="entry name" value="Longin-like_dom_sf"/>
</dbReference>
<comment type="similarity">
    <text evidence="3">Belongs to the synaptobrevin family.</text>
</comment>
<dbReference type="PROSITE" id="PS50892">
    <property type="entry name" value="V_SNARE"/>
    <property type="match status" value="1"/>
</dbReference>
<feature type="compositionally biased region" description="Low complexity" evidence="14">
    <location>
        <begin position="867"/>
        <end position="885"/>
    </location>
</feature>
<comment type="caution">
    <text evidence="17">The sequence shown here is derived from an EMBL/GenBank/DDBJ whole genome shotgun (WGS) entry which is preliminary data.</text>
</comment>
<keyword evidence="6" id="KW-0256">Endoplasmic reticulum</keyword>
<evidence type="ECO:0000256" key="3">
    <source>
        <dbReference type="ARBA" id="ARBA00008025"/>
    </source>
</evidence>
<dbReference type="SUPFAM" id="SSF64356">
    <property type="entry name" value="SNARE-like"/>
    <property type="match status" value="1"/>
</dbReference>
<protein>
    <recommendedName>
        <fullName evidence="12">Protein transport protein SEC22</fullName>
    </recommendedName>
</protein>
<feature type="compositionally biased region" description="Low complexity" evidence="14">
    <location>
        <begin position="349"/>
        <end position="370"/>
    </location>
</feature>
<feature type="compositionally biased region" description="Polar residues" evidence="14">
    <location>
        <begin position="558"/>
        <end position="568"/>
    </location>
</feature>
<sequence length="885" mass="97308">MVRSTIIVRASDALPLAASVDDEQTEQSLQEHKQQSKLIFRRITPNSEPRCSIESGQYTLQFVLSELRLRISLNLHPSYLIADNVVFLTIADKSYPRKLAFSYLDELAKEFANTYGPKVETVRKPYAFVGFDTFMSKTARLYRDTRTAAASSGLDKLNDDLQDVTRIMTKNMEELLWRGDSLDRMSHLSTSLRQEHILQREVGDQPLRDPQHIPLLRDPMAGLSTIHLTVEASYKTPSGVVSGIQWVPGEATYTIPPGAQPATATNYRKRRLPTNRILTLPSLHSRGRERRDKDPRRSHEQGRIEHDPELRRARERDAMARERRKSFNAGGAAPPPAGGYLPTSNSTNGYPGSGYPSSPYSGYGERAPSTGSGGYPTGSGSNYSRERGYSDLDRQLGDLDLRDRGQDRAYGDGERKISGGRPTSRAPSPNPGGYRAPSPNPGGYRAHSPNPGSYRAPSPNPVGYRASSPNPGSFRAPSPNPGGYSAAGPYGSAAASGAYNGTARPYSGSSGYQPSRSPNATSPNMRSAEAPFVPPGGMAHPRPSYSRSASPSHGPDAQRSTTPFSSAQVYPRGHVMEGQPINRGDRSRAPSPMPGGPPPAGPYSSGSIGYPQGPGGASPNMAPVPFPGEQGPGQPHQLAAPEGFLRPVNGSHPFTPFDIFKVQDMEKFWSDIPRMPKILVTHDVFEEDWSRLMHDIALAWAGKLPVPDLARGGQPPKRSALIADLVDLWNSSFFLIRGVELVLYKGRERRSGRLAGMVDKDLPYLEEPDDYPSSEEEDDPDTDDSDLDAYGAGRHNVYGNPQEQLSQVFEAGRRRKEAKMAAKAEQRRRRHEKNRRRREKYRERKYSLYLTYVPTNVGHMSPPRSVPGGYPTSGTGSYSQYGGRY</sequence>
<evidence type="ECO:0000259" key="15">
    <source>
        <dbReference type="PROSITE" id="PS50859"/>
    </source>
</evidence>
<reference evidence="17" key="1">
    <citation type="submission" date="2021-02" db="EMBL/GenBank/DDBJ databases">
        <authorList>
            <person name="Nieuwenhuis M."/>
            <person name="Van De Peppel L.J.J."/>
        </authorList>
    </citation>
    <scope>NUCLEOTIDE SEQUENCE</scope>
    <source>
        <strain evidence="17">D49</strain>
    </source>
</reference>
<feature type="compositionally biased region" description="Basic residues" evidence="14">
    <location>
        <begin position="826"/>
        <end position="839"/>
    </location>
</feature>
<dbReference type="InterPro" id="IPR010908">
    <property type="entry name" value="Longin_dom"/>
</dbReference>
<feature type="region of interest" description="Disordered" evidence="14">
    <location>
        <begin position="859"/>
        <end position="885"/>
    </location>
</feature>
<feature type="compositionally biased region" description="Polar residues" evidence="14">
    <location>
        <begin position="507"/>
        <end position="525"/>
    </location>
</feature>
<dbReference type="SMART" id="SM01270">
    <property type="entry name" value="Longin"/>
    <property type="match status" value="1"/>
</dbReference>
<proteinExistence type="inferred from homology"/>
<organism evidence="17 18">
    <name type="scientific">Sphagnurus paluster</name>
    <dbReference type="NCBI Taxonomy" id="117069"/>
    <lineage>
        <taxon>Eukaryota</taxon>
        <taxon>Fungi</taxon>
        <taxon>Dikarya</taxon>
        <taxon>Basidiomycota</taxon>
        <taxon>Agaricomycotina</taxon>
        <taxon>Agaricomycetes</taxon>
        <taxon>Agaricomycetidae</taxon>
        <taxon>Agaricales</taxon>
        <taxon>Tricholomatineae</taxon>
        <taxon>Lyophyllaceae</taxon>
        <taxon>Sphagnurus</taxon>
    </lineage>
</organism>
<keyword evidence="10 13" id="KW-0175">Coiled coil</keyword>
<dbReference type="InterPro" id="IPR044565">
    <property type="entry name" value="Sec22"/>
</dbReference>
<feature type="domain" description="Longin" evidence="15">
    <location>
        <begin position="6"/>
        <end position="135"/>
    </location>
</feature>
<evidence type="ECO:0000256" key="4">
    <source>
        <dbReference type="ARBA" id="ARBA00022448"/>
    </source>
</evidence>
<evidence type="ECO:0000256" key="1">
    <source>
        <dbReference type="ARBA" id="ARBA00004163"/>
    </source>
</evidence>
<dbReference type="CDD" id="cd14824">
    <property type="entry name" value="Longin"/>
    <property type="match status" value="1"/>
</dbReference>
<evidence type="ECO:0000256" key="14">
    <source>
        <dbReference type="SAM" id="MobiDB-lite"/>
    </source>
</evidence>
<feature type="compositionally biased region" description="Basic and acidic residues" evidence="14">
    <location>
        <begin position="384"/>
        <end position="417"/>
    </location>
</feature>
<feature type="compositionally biased region" description="Low complexity" evidence="14">
    <location>
        <begin position="539"/>
        <end position="553"/>
    </location>
</feature>
<dbReference type="GO" id="GO:0006890">
    <property type="term" value="P:retrograde vesicle-mediated transport, Golgi to endoplasmic reticulum"/>
    <property type="evidence" value="ECO:0007669"/>
    <property type="project" value="InterPro"/>
</dbReference>
<dbReference type="Gene3D" id="3.30.450.50">
    <property type="entry name" value="Longin domain"/>
    <property type="match status" value="1"/>
</dbReference>
<accession>A0A9P7FT27</accession>
<name>A0A9P7FT27_9AGAR</name>
<evidence type="ECO:0000259" key="16">
    <source>
        <dbReference type="PROSITE" id="PS50892"/>
    </source>
</evidence>
<dbReference type="InterPro" id="IPR042855">
    <property type="entry name" value="V_SNARE_CC"/>
</dbReference>
<dbReference type="GO" id="GO:0000139">
    <property type="term" value="C:Golgi membrane"/>
    <property type="evidence" value="ECO:0007669"/>
    <property type="project" value="UniProtKB-SubCell"/>
</dbReference>
<dbReference type="GO" id="GO:0006888">
    <property type="term" value="P:endoplasmic reticulum to Golgi vesicle-mediated transport"/>
    <property type="evidence" value="ECO:0007669"/>
    <property type="project" value="InterPro"/>
</dbReference>
<dbReference type="Gene3D" id="1.20.5.110">
    <property type="match status" value="1"/>
</dbReference>
<evidence type="ECO:0000256" key="10">
    <source>
        <dbReference type="ARBA" id="ARBA00023054"/>
    </source>
</evidence>
<dbReference type="SUPFAM" id="SSF58038">
    <property type="entry name" value="SNARE fusion complex"/>
    <property type="match status" value="1"/>
</dbReference>
<evidence type="ECO:0000256" key="9">
    <source>
        <dbReference type="ARBA" id="ARBA00023034"/>
    </source>
</evidence>
<evidence type="ECO:0000256" key="2">
    <source>
        <dbReference type="ARBA" id="ARBA00004409"/>
    </source>
</evidence>
<reference evidence="17" key="2">
    <citation type="submission" date="2021-10" db="EMBL/GenBank/DDBJ databases">
        <title>Phylogenomics reveals ancestral predisposition of the termite-cultivated fungus Termitomyces towards a domesticated lifestyle.</title>
        <authorList>
            <person name="Auxier B."/>
            <person name="Grum-Grzhimaylo A."/>
            <person name="Cardenas M.E."/>
            <person name="Lodge J.D."/>
            <person name="Laessoe T."/>
            <person name="Pedersen O."/>
            <person name="Smith M.E."/>
            <person name="Kuyper T.W."/>
            <person name="Franco-Molano E.A."/>
            <person name="Baroni T.J."/>
            <person name="Aanen D.K."/>
        </authorList>
    </citation>
    <scope>NUCLEOTIDE SEQUENCE</scope>
    <source>
        <strain evidence="17">D49</strain>
    </source>
</reference>
<evidence type="ECO:0000256" key="11">
    <source>
        <dbReference type="ARBA" id="ARBA00023136"/>
    </source>
</evidence>
<comment type="subcellular location">
    <subcellularLocation>
        <location evidence="1">Endoplasmic reticulum membrane</location>
        <topology evidence="1">Single-pass type IV membrane protein</topology>
    </subcellularLocation>
    <subcellularLocation>
        <location evidence="2">Golgi apparatus membrane</location>
        <topology evidence="2">Single-pass type IV membrane protein</topology>
    </subcellularLocation>
</comment>
<evidence type="ECO:0000256" key="7">
    <source>
        <dbReference type="ARBA" id="ARBA00022927"/>
    </source>
</evidence>
<dbReference type="GO" id="GO:0005484">
    <property type="term" value="F:SNAP receptor activity"/>
    <property type="evidence" value="ECO:0007669"/>
    <property type="project" value="InterPro"/>
</dbReference>
<evidence type="ECO:0000313" key="17">
    <source>
        <dbReference type="EMBL" id="KAG5637628.1"/>
    </source>
</evidence>
<evidence type="ECO:0000256" key="12">
    <source>
        <dbReference type="ARBA" id="ARBA00024249"/>
    </source>
</evidence>
<keyword evidence="4" id="KW-0813">Transport</keyword>
<dbReference type="PANTHER" id="PTHR45837">
    <property type="entry name" value="VESICLE-TRAFFICKING PROTEIN SEC22B"/>
    <property type="match status" value="1"/>
</dbReference>
<keyword evidence="8" id="KW-1133">Transmembrane helix</keyword>
<feature type="compositionally biased region" description="Low complexity" evidence="14">
    <location>
        <begin position="602"/>
        <end position="611"/>
    </location>
</feature>
<gene>
    <name evidence="17" type="ORF">H0H81_003909</name>
</gene>
<keyword evidence="11" id="KW-0472">Membrane</keyword>
<feature type="region of interest" description="Disordered" evidence="14">
    <location>
        <begin position="763"/>
        <end position="799"/>
    </location>
</feature>
<dbReference type="PROSITE" id="PS50859">
    <property type="entry name" value="LONGIN"/>
    <property type="match status" value="1"/>
</dbReference>
<feature type="compositionally biased region" description="Low complexity" evidence="14">
    <location>
        <begin position="481"/>
        <end position="501"/>
    </location>
</feature>
<feature type="compositionally biased region" description="Acidic residues" evidence="14">
    <location>
        <begin position="764"/>
        <end position="787"/>
    </location>
</feature>
<keyword evidence="9" id="KW-0333">Golgi apparatus</keyword>
<feature type="region of interest" description="Disordered" evidence="14">
    <location>
        <begin position="255"/>
        <end position="622"/>
    </location>
</feature>
<dbReference type="GO" id="GO:0005789">
    <property type="term" value="C:endoplasmic reticulum membrane"/>
    <property type="evidence" value="ECO:0007669"/>
    <property type="project" value="UniProtKB-SubCell"/>
</dbReference>
<evidence type="ECO:0000256" key="6">
    <source>
        <dbReference type="ARBA" id="ARBA00022824"/>
    </source>
</evidence>
<dbReference type="GO" id="GO:0015031">
    <property type="term" value="P:protein transport"/>
    <property type="evidence" value="ECO:0007669"/>
    <property type="project" value="UniProtKB-KW"/>
</dbReference>
<dbReference type="EMBL" id="JABCKI010005815">
    <property type="protein sequence ID" value="KAG5637628.1"/>
    <property type="molecule type" value="Genomic_DNA"/>
</dbReference>
<dbReference type="AlphaFoldDB" id="A0A9P7FT27"/>
<feature type="compositionally biased region" description="Basic and acidic residues" evidence="14">
    <location>
        <begin position="289"/>
        <end position="321"/>
    </location>
</feature>
<evidence type="ECO:0000256" key="13">
    <source>
        <dbReference type="PROSITE-ProRule" id="PRU00290"/>
    </source>
</evidence>
<dbReference type="Proteomes" id="UP000717328">
    <property type="component" value="Unassembled WGS sequence"/>
</dbReference>
<keyword evidence="7" id="KW-0653">Protein transport</keyword>
<feature type="region of interest" description="Disordered" evidence="14">
    <location>
        <begin position="814"/>
        <end position="841"/>
    </location>
</feature>
<feature type="compositionally biased region" description="Pro residues" evidence="14">
    <location>
        <begin position="591"/>
        <end position="601"/>
    </location>
</feature>
<evidence type="ECO:0000256" key="5">
    <source>
        <dbReference type="ARBA" id="ARBA00022692"/>
    </source>
</evidence>
<evidence type="ECO:0000256" key="8">
    <source>
        <dbReference type="ARBA" id="ARBA00022989"/>
    </source>
</evidence>
<evidence type="ECO:0000313" key="18">
    <source>
        <dbReference type="Proteomes" id="UP000717328"/>
    </source>
</evidence>
<keyword evidence="5" id="KW-0812">Transmembrane</keyword>
<dbReference type="Pfam" id="PF13774">
    <property type="entry name" value="Longin"/>
    <property type="match status" value="1"/>
</dbReference>
<dbReference type="OrthoDB" id="1719357at2759"/>